<sequence>VDPQKYSGTIRAVQAISESHRDIIERVKYHFDNFHRGFTDTQKDELRRIKTHTNRLLWNTSIMLVSRKKVDYNYIENQYNKLKSLVDEFDRNQIERIQIAASKTRLSILFYGILENCVRISENTMNLLRIFEESFEVDEEETGN</sequence>
<organism evidence="1">
    <name type="scientific">marine sediment metagenome</name>
    <dbReference type="NCBI Taxonomy" id="412755"/>
    <lineage>
        <taxon>unclassified sequences</taxon>
        <taxon>metagenomes</taxon>
        <taxon>ecological metagenomes</taxon>
    </lineage>
</organism>
<reference evidence="1" key="1">
    <citation type="journal article" date="2014" name="Front. Microbiol.">
        <title>High frequency of phylogenetically diverse reductive dehalogenase-homologous genes in deep subseafloor sedimentary metagenomes.</title>
        <authorList>
            <person name="Kawai M."/>
            <person name="Futagami T."/>
            <person name="Toyoda A."/>
            <person name="Takaki Y."/>
            <person name="Nishi S."/>
            <person name="Hori S."/>
            <person name="Arai W."/>
            <person name="Tsubouchi T."/>
            <person name="Morono Y."/>
            <person name="Uchiyama I."/>
            <person name="Ito T."/>
            <person name="Fujiyama A."/>
            <person name="Inagaki F."/>
            <person name="Takami H."/>
        </authorList>
    </citation>
    <scope>NUCLEOTIDE SEQUENCE</scope>
    <source>
        <strain evidence="1">Expedition CK06-06</strain>
    </source>
</reference>
<dbReference type="AlphaFoldDB" id="X0WY29"/>
<accession>X0WY29</accession>
<protein>
    <recommendedName>
        <fullName evidence="2">PhoU domain-containing protein</fullName>
    </recommendedName>
</protein>
<gene>
    <name evidence="1" type="ORF">S01H1_48530</name>
</gene>
<comment type="caution">
    <text evidence="1">The sequence shown here is derived from an EMBL/GenBank/DDBJ whole genome shotgun (WGS) entry which is preliminary data.</text>
</comment>
<evidence type="ECO:0008006" key="2">
    <source>
        <dbReference type="Google" id="ProtNLM"/>
    </source>
</evidence>
<evidence type="ECO:0000313" key="1">
    <source>
        <dbReference type="EMBL" id="GAG28102.1"/>
    </source>
</evidence>
<dbReference type="EMBL" id="BARS01031164">
    <property type="protein sequence ID" value="GAG28102.1"/>
    <property type="molecule type" value="Genomic_DNA"/>
</dbReference>
<proteinExistence type="predicted"/>
<name>X0WY29_9ZZZZ</name>
<feature type="non-terminal residue" evidence="1">
    <location>
        <position position="1"/>
    </location>
</feature>